<dbReference type="EMBL" id="ALBS01000203">
    <property type="protein sequence ID" value="EJT48510.1"/>
    <property type="molecule type" value="Genomic_DNA"/>
</dbReference>
<keyword evidence="1" id="KW-0175">Coiled coil</keyword>
<reference evidence="3 4" key="1">
    <citation type="journal article" date="2012" name="Eukaryot. Cell">
        <title>Draft genome sequence of CBS 2479, the standard type strain of Trichosporon asahii.</title>
        <authorList>
            <person name="Yang R.Y."/>
            <person name="Li H.T."/>
            <person name="Zhu H."/>
            <person name="Zhou G.P."/>
            <person name="Wang M."/>
            <person name="Wang L."/>
        </authorList>
    </citation>
    <scope>NUCLEOTIDE SEQUENCE [LARGE SCALE GENOMIC DNA]</scope>
    <source>
        <strain evidence="4">ATCC 90039 / CBS 2479 / JCM 2466 / KCTC 7840 / NCYC 2677 / UAMH 7654</strain>
    </source>
</reference>
<name>J4UC49_TRIAS</name>
<dbReference type="RefSeq" id="XP_014179268.1">
    <property type="nucleotide sequence ID" value="XM_014323793.1"/>
</dbReference>
<dbReference type="KEGG" id="tasa:A1Q1_02531"/>
<comment type="caution">
    <text evidence="3">The sequence shown here is derived from an EMBL/GenBank/DDBJ whole genome shotgun (WGS) entry which is preliminary data.</text>
</comment>
<accession>J4UC49</accession>
<dbReference type="HOGENOM" id="CLU_738080_0_0_1"/>
<dbReference type="Gene3D" id="1.10.287.1490">
    <property type="match status" value="1"/>
</dbReference>
<evidence type="ECO:0000256" key="2">
    <source>
        <dbReference type="SAM" id="MobiDB-lite"/>
    </source>
</evidence>
<protein>
    <submittedName>
        <fullName evidence="3">Uncharacterized protein</fullName>
    </submittedName>
</protein>
<evidence type="ECO:0000256" key="1">
    <source>
        <dbReference type="SAM" id="Coils"/>
    </source>
</evidence>
<dbReference type="AlphaFoldDB" id="J4UC49"/>
<dbReference type="VEuPathDB" id="FungiDB:A1Q1_02531"/>
<sequence length="375" mass="40548">MSQSPDLQECLAEAKQAAALRAQQASSSIPPIAIPLSLLVTEPHPVLVELQATHGGVPVPVSAAHFAACIEMARSIERACPSTHSATVSPTKPDLDSRVSRASPPPRLTGPVRRIVPLSDPPSHAKRFSTPATPSKVKPAGSTAEKIPPPPKDPRKSAKTACEVAAKFVEELTSVHPSTPTPKPDQIQQLQQRNTELEEELRALHSDMDLVDDEQKSQQERLNELEDGVNAAHASIDELHGRLDTLHMTQRSSSSAQNLAALEVKIASLEGSLAAHKTTFDQFQAQISGQVSASCCSIESLTADVTDLFENVYDAEGNDLVDAFAKLNGDFAEKQKAWAEWKESLSRRVSKLELGEEDDWVDAELKQPVDAEIKP</sequence>
<evidence type="ECO:0000313" key="4">
    <source>
        <dbReference type="Proteomes" id="UP000002748"/>
    </source>
</evidence>
<dbReference type="GeneID" id="25986045"/>
<feature type="region of interest" description="Disordered" evidence="2">
    <location>
        <begin position="81"/>
        <end position="160"/>
    </location>
</feature>
<gene>
    <name evidence="3" type="ORF">A1Q1_02531</name>
</gene>
<dbReference type="Proteomes" id="UP000002748">
    <property type="component" value="Unassembled WGS sequence"/>
</dbReference>
<feature type="coiled-coil region" evidence="1">
    <location>
        <begin position="187"/>
        <end position="214"/>
    </location>
</feature>
<proteinExistence type="predicted"/>
<evidence type="ECO:0000313" key="3">
    <source>
        <dbReference type="EMBL" id="EJT48510.1"/>
    </source>
</evidence>
<organism evidence="3 4">
    <name type="scientific">Trichosporon asahii var. asahii (strain ATCC 90039 / CBS 2479 / JCM 2466 / KCTC 7840 / NBRC 103889/ NCYC 2677 / UAMH 7654)</name>
    <name type="common">Yeast</name>
    <dbReference type="NCBI Taxonomy" id="1186058"/>
    <lineage>
        <taxon>Eukaryota</taxon>
        <taxon>Fungi</taxon>
        <taxon>Dikarya</taxon>
        <taxon>Basidiomycota</taxon>
        <taxon>Agaricomycotina</taxon>
        <taxon>Tremellomycetes</taxon>
        <taxon>Trichosporonales</taxon>
        <taxon>Trichosporonaceae</taxon>
        <taxon>Trichosporon</taxon>
    </lineage>
</organism>